<accession>A0A517J0L8</accession>
<gene>
    <name evidence="1" type="ORF">FP483_14850</name>
</gene>
<keyword evidence="1" id="KW-0614">Plasmid</keyword>
<protein>
    <submittedName>
        <fullName evidence="1">Uncharacterized protein</fullName>
    </submittedName>
</protein>
<geneLocation type="plasmid" evidence="1">
    <name>pSALNT106</name>
</geneLocation>
<organism evidence="1">
    <name type="scientific">Staphylococcus aureus</name>
    <dbReference type="NCBI Taxonomy" id="1280"/>
    <lineage>
        <taxon>Bacteria</taxon>
        <taxon>Bacillati</taxon>
        <taxon>Bacillota</taxon>
        <taxon>Bacilli</taxon>
        <taxon>Bacillales</taxon>
        <taxon>Staphylococcaceae</taxon>
        <taxon>Staphylococcus</taxon>
    </lineage>
</organism>
<sequence length="80" mass="9494">MKKIYEETKEWYQDNSEWFMDMGEVFKFENSDKSHYVYSKDNGHTIFIETYEKGGSFVGAGGNLPALSWVKRHIKEMENE</sequence>
<proteinExistence type="predicted"/>
<name>A0A517J0L8_STAAU</name>
<reference evidence="1" key="1">
    <citation type="submission" date="2019-07" db="EMBL/GenBank/DDBJ databases">
        <title>Comparative genomics of plasmid bearing Staphylococcus aureus strains isolated from various retail meats.</title>
        <authorList>
            <person name="Neyaz L."/>
            <person name="Karki A.B."/>
            <person name="Fakhr M.K."/>
        </authorList>
    </citation>
    <scope>NUCLEOTIDE SEQUENCE</scope>
    <source>
        <strain evidence="1">B6-55A</strain>
        <plasmid evidence="1">pSALNT106</plasmid>
    </source>
</reference>
<dbReference type="EMBL" id="CP042134">
    <property type="protein sequence ID" value="QDS64622.1"/>
    <property type="molecule type" value="Genomic_DNA"/>
</dbReference>
<dbReference type="AlphaFoldDB" id="A0A517J0L8"/>
<dbReference type="RefSeq" id="WP_000725495.1">
    <property type="nucleotide sequence ID" value="NZ_CP042003.1"/>
</dbReference>
<evidence type="ECO:0000313" key="1">
    <source>
        <dbReference type="EMBL" id="QDS64622.1"/>
    </source>
</evidence>